<sequence>MASSTPATKSKAAQKKPPQTQRKSAKSQAKAEDGSTDEEDNKESYLKVRVNWNIEICQAIVATILENQTVRQKLYPSPGPNPSAIEGGGMKKSEAHWEICVAIFTDHEEYGDVFKAALKAQSARDIKKHREPWTRAIKGQLQWMELKTNEIRTAMGKTGMGLTKANDINMELDSDIINAWSTRIDNHVQKYGEKTPWFFDFHDIIGEHPNIVLAGIGNSAAGFNIDQDLLGINDADLDSSSGAAPSDTNNTSGLGDGNDNEIEKFGSAAKKRKGGSWDIESEDEEIVVVDEGKQAKQANDTPKPSRKTGPQKSNTKPAETPAKRPKKIEDG</sequence>
<feature type="compositionally biased region" description="Polar residues" evidence="1">
    <location>
        <begin position="296"/>
        <end position="317"/>
    </location>
</feature>
<dbReference type="EMBL" id="JBBXMP010000115">
    <property type="protein sequence ID" value="KAL0062063.1"/>
    <property type="molecule type" value="Genomic_DNA"/>
</dbReference>
<protein>
    <submittedName>
        <fullName evidence="2">Uncharacterized protein</fullName>
    </submittedName>
</protein>
<accession>A0ABR2ZL10</accession>
<feature type="region of interest" description="Disordered" evidence="1">
    <location>
        <begin position="1"/>
        <end position="42"/>
    </location>
</feature>
<keyword evidence="3" id="KW-1185">Reference proteome</keyword>
<feature type="compositionally biased region" description="Acidic residues" evidence="1">
    <location>
        <begin position="279"/>
        <end position="288"/>
    </location>
</feature>
<feature type="compositionally biased region" description="Low complexity" evidence="1">
    <location>
        <begin position="1"/>
        <end position="21"/>
    </location>
</feature>
<feature type="compositionally biased region" description="Polar residues" evidence="1">
    <location>
        <begin position="240"/>
        <end position="253"/>
    </location>
</feature>
<feature type="region of interest" description="Disordered" evidence="1">
    <location>
        <begin position="240"/>
        <end position="331"/>
    </location>
</feature>
<evidence type="ECO:0000256" key="1">
    <source>
        <dbReference type="SAM" id="MobiDB-lite"/>
    </source>
</evidence>
<reference evidence="2 3" key="1">
    <citation type="submission" date="2024-05" db="EMBL/GenBank/DDBJ databases">
        <title>A draft genome resource for the thread blight pathogen Marasmius tenuissimus strain MS-2.</title>
        <authorList>
            <person name="Yulfo-Soto G.E."/>
            <person name="Baruah I.K."/>
            <person name="Amoako-Attah I."/>
            <person name="Bukari Y."/>
            <person name="Meinhardt L.W."/>
            <person name="Bailey B.A."/>
            <person name="Cohen S.P."/>
        </authorList>
    </citation>
    <scope>NUCLEOTIDE SEQUENCE [LARGE SCALE GENOMIC DNA]</scope>
    <source>
        <strain evidence="2 3">MS-2</strain>
    </source>
</reference>
<name>A0ABR2ZL10_9AGAR</name>
<evidence type="ECO:0000313" key="2">
    <source>
        <dbReference type="EMBL" id="KAL0062063.1"/>
    </source>
</evidence>
<dbReference type="Proteomes" id="UP001437256">
    <property type="component" value="Unassembled WGS sequence"/>
</dbReference>
<proteinExistence type="predicted"/>
<gene>
    <name evidence="2" type="ORF">AAF712_011063</name>
</gene>
<organism evidence="2 3">
    <name type="scientific">Marasmius tenuissimus</name>
    <dbReference type="NCBI Taxonomy" id="585030"/>
    <lineage>
        <taxon>Eukaryota</taxon>
        <taxon>Fungi</taxon>
        <taxon>Dikarya</taxon>
        <taxon>Basidiomycota</taxon>
        <taxon>Agaricomycotina</taxon>
        <taxon>Agaricomycetes</taxon>
        <taxon>Agaricomycetidae</taxon>
        <taxon>Agaricales</taxon>
        <taxon>Marasmiineae</taxon>
        <taxon>Marasmiaceae</taxon>
        <taxon>Marasmius</taxon>
    </lineage>
</organism>
<evidence type="ECO:0000313" key="3">
    <source>
        <dbReference type="Proteomes" id="UP001437256"/>
    </source>
</evidence>
<comment type="caution">
    <text evidence="2">The sequence shown here is derived from an EMBL/GenBank/DDBJ whole genome shotgun (WGS) entry which is preliminary data.</text>
</comment>